<feature type="transmembrane region" description="Helical" evidence="9">
    <location>
        <begin position="459"/>
        <end position="477"/>
    </location>
</feature>
<feature type="region of interest" description="Disordered" evidence="8">
    <location>
        <begin position="731"/>
        <end position="777"/>
    </location>
</feature>
<reference evidence="12 13" key="1">
    <citation type="submission" date="2018-11" db="EMBL/GenBank/DDBJ databases">
        <title>Draft genome sequence of Gordonia sp. RS15-1S isolated from rice stems.</title>
        <authorList>
            <person name="Muangham S."/>
        </authorList>
    </citation>
    <scope>NUCLEOTIDE SEQUENCE [LARGE SCALE GENOMIC DNA]</scope>
    <source>
        <strain evidence="12 13">RS15-1S</strain>
    </source>
</reference>
<dbReference type="Pfam" id="PF13231">
    <property type="entry name" value="PMT_2"/>
    <property type="match status" value="1"/>
</dbReference>
<dbReference type="GO" id="GO:0010041">
    <property type="term" value="P:response to iron(III) ion"/>
    <property type="evidence" value="ECO:0007669"/>
    <property type="project" value="TreeGrafter"/>
</dbReference>
<dbReference type="InterPro" id="IPR038731">
    <property type="entry name" value="RgtA/B/C-like"/>
</dbReference>
<evidence type="ECO:0000313" key="12">
    <source>
        <dbReference type="EMBL" id="RPA65706.1"/>
    </source>
</evidence>
<accession>A0A3N4GYA0</accession>
<feature type="domain" description="Putative mannosyltransferase YkcA/B-like C-terminal" evidence="11">
    <location>
        <begin position="609"/>
        <end position="675"/>
    </location>
</feature>
<feature type="transmembrane region" description="Helical" evidence="9">
    <location>
        <begin position="259"/>
        <end position="280"/>
    </location>
</feature>
<evidence type="ECO:0000256" key="9">
    <source>
        <dbReference type="SAM" id="Phobius"/>
    </source>
</evidence>
<feature type="transmembrane region" description="Helical" evidence="9">
    <location>
        <begin position="371"/>
        <end position="388"/>
    </location>
</feature>
<gene>
    <name evidence="12" type="ORF">EF294_02885</name>
</gene>
<feature type="compositionally biased region" description="Gly residues" evidence="8">
    <location>
        <begin position="561"/>
        <end position="575"/>
    </location>
</feature>
<dbReference type="GO" id="GO:0009103">
    <property type="term" value="P:lipopolysaccharide biosynthetic process"/>
    <property type="evidence" value="ECO:0007669"/>
    <property type="project" value="UniProtKB-ARBA"/>
</dbReference>
<keyword evidence="3 12" id="KW-0328">Glycosyltransferase</keyword>
<keyword evidence="7 9" id="KW-0472">Membrane</keyword>
<dbReference type="AlphaFoldDB" id="A0A3N4GYA0"/>
<keyword evidence="2" id="KW-1003">Cell membrane</keyword>
<feature type="transmembrane region" description="Helical" evidence="9">
    <location>
        <begin position="515"/>
        <end position="536"/>
    </location>
</feature>
<keyword evidence="13" id="KW-1185">Reference proteome</keyword>
<dbReference type="InterPro" id="IPR050297">
    <property type="entry name" value="LipidA_mod_glycosyltrf_83"/>
</dbReference>
<organism evidence="12 13">
    <name type="scientific">Gordonia oryzae</name>
    <dbReference type="NCBI Taxonomy" id="2487349"/>
    <lineage>
        <taxon>Bacteria</taxon>
        <taxon>Bacillati</taxon>
        <taxon>Actinomycetota</taxon>
        <taxon>Actinomycetes</taxon>
        <taxon>Mycobacteriales</taxon>
        <taxon>Gordoniaceae</taxon>
        <taxon>Gordonia</taxon>
    </lineage>
</organism>
<feature type="compositionally biased region" description="Low complexity" evidence="8">
    <location>
        <begin position="737"/>
        <end position="761"/>
    </location>
</feature>
<feature type="transmembrane region" description="Helical" evidence="9">
    <location>
        <begin position="489"/>
        <end position="508"/>
    </location>
</feature>
<feature type="transmembrane region" description="Helical" evidence="9">
    <location>
        <begin position="214"/>
        <end position="247"/>
    </location>
</feature>
<dbReference type="RefSeq" id="WP_123925484.1">
    <property type="nucleotide sequence ID" value="NZ_JBPSDP010000009.1"/>
</dbReference>
<evidence type="ECO:0000256" key="7">
    <source>
        <dbReference type="ARBA" id="ARBA00023136"/>
    </source>
</evidence>
<protein>
    <submittedName>
        <fullName evidence="12">Mannosyltransferase</fullName>
    </submittedName>
</protein>
<dbReference type="Pfam" id="PF24878">
    <property type="entry name" value="YkcB_C"/>
    <property type="match status" value="1"/>
</dbReference>
<comment type="caution">
    <text evidence="12">The sequence shown here is derived from an EMBL/GenBank/DDBJ whole genome shotgun (WGS) entry which is preliminary data.</text>
</comment>
<dbReference type="OrthoDB" id="5241882at2"/>
<dbReference type="PANTHER" id="PTHR33908">
    <property type="entry name" value="MANNOSYLTRANSFERASE YKCB-RELATED"/>
    <property type="match status" value="1"/>
</dbReference>
<evidence type="ECO:0000256" key="1">
    <source>
        <dbReference type="ARBA" id="ARBA00004651"/>
    </source>
</evidence>
<feature type="transmembrane region" description="Helical" evidence="9">
    <location>
        <begin position="426"/>
        <end position="447"/>
    </location>
</feature>
<sequence>MPTPESQCIRRTIIIVTATHPGVAPFDTSANSAPSSDHRRVDLSVSADSTLPPATARDRLWLALLLITTAGLYLWNITTNHYGNTFYAGAAWAGSRNWEALLFGSVDPSNFITVDKPPVSQWVMGLSGQIFGFSPASMLIPEALMGVAAVALMYAMVARVAGRSAGLIAGLALAITPVAAMMFRFNNPDAAMVLLMTAAAYCTLRATVRGSARWLAVAGVALGFAFLAKMLEGLMVLPALGAVYLVAAPPTFWRRMWHLVIAAMALVLSAGWYVVLTLLWPASSRPYLAGSTDNNFMNLVIGYNGLERVEGRSGGGGAHGNPANAIADLARENPQLADRFGSGGAGGFGGGMFGAQPGITRLFTGEFGAEISFLLPTALIAVIVVPALRGRRPRTDLVRAATLLFGVWLLVDGLVLSYMSGTAHPYYSLAIAPPIAGLVGLGFHQTWTARDASVSWQRYTARFGLAAMIASGAIWSFVLLDREPNWQPWLRWVVLVVGVVAALLVALPSTFGRRIALAMGVLGMIGIFAAPAAYAITGDTISHTGGNPSVLPERSTASGARGFGGTTHSGHGGTRSAGVGLLGSRAGGFGGFGGGTTTLPPQLQTMLQSSHARWAAAVSRTSSAAGVELAAQVPVMGVGGFSNDPAPSLAQFQKYVADKDIGYYLAPETSSQNGSATAAVMSAVTKAFGGAGFGGGRSSVTTQIQQWVEANFHGTTIGDYTVYNLTVAPSPQPASMTTTTASTTTGTTTGAATPGSTFPTTGFGGHRPVRHHTATTG</sequence>
<dbReference type="InterPro" id="IPR056785">
    <property type="entry name" value="YkcA/B-like_C"/>
</dbReference>
<feature type="transmembrane region" description="Helical" evidence="9">
    <location>
        <begin position="60"/>
        <end position="77"/>
    </location>
</feature>
<keyword evidence="4 12" id="KW-0808">Transferase</keyword>
<evidence type="ECO:0000313" key="13">
    <source>
        <dbReference type="Proteomes" id="UP000267536"/>
    </source>
</evidence>
<evidence type="ECO:0000259" key="10">
    <source>
        <dbReference type="Pfam" id="PF13231"/>
    </source>
</evidence>
<evidence type="ECO:0000259" key="11">
    <source>
        <dbReference type="Pfam" id="PF24878"/>
    </source>
</evidence>
<evidence type="ECO:0000256" key="4">
    <source>
        <dbReference type="ARBA" id="ARBA00022679"/>
    </source>
</evidence>
<evidence type="ECO:0000256" key="6">
    <source>
        <dbReference type="ARBA" id="ARBA00022989"/>
    </source>
</evidence>
<feature type="transmembrane region" description="Helical" evidence="9">
    <location>
        <begin position="139"/>
        <end position="158"/>
    </location>
</feature>
<dbReference type="EMBL" id="RKMH01000002">
    <property type="protein sequence ID" value="RPA65706.1"/>
    <property type="molecule type" value="Genomic_DNA"/>
</dbReference>
<feature type="transmembrane region" description="Helical" evidence="9">
    <location>
        <begin position="164"/>
        <end position="183"/>
    </location>
</feature>
<dbReference type="PANTHER" id="PTHR33908:SF3">
    <property type="entry name" value="UNDECAPRENYL PHOSPHATE-ALPHA-4-AMINO-4-DEOXY-L-ARABINOSE ARABINOSYL TRANSFERASE"/>
    <property type="match status" value="1"/>
</dbReference>
<proteinExistence type="predicted"/>
<feature type="region of interest" description="Disordered" evidence="8">
    <location>
        <begin position="551"/>
        <end position="577"/>
    </location>
</feature>
<feature type="compositionally biased region" description="Basic residues" evidence="8">
    <location>
        <begin position="767"/>
        <end position="777"/>
    </location>
</feature>
<dbReference type="Proteomes" id="UP000267536">
    <property type="component" value="Unassembled WGS sequence"/>
</dbReference>
<name>A0A3N4GYA0_9ACTN</name>
<feature type="domain" description="Glycosyltransferase RgtA/B/C/D-like" evidence="10">
    <location>
        <begin position="115"/>
        <end position="270"/>
    </location>
</feature>
<keyword evidence="5 9" id="KW-0812">Transmembrane</keyword>
<dbReference type="GO" id="GO:0005886">
    <property type="term" value="C:plasma membrane"/>
    <property type="evidence" value="ECO:0007669"/>
    <property type="project" value="UniProtKB-SubCell"/>
</dbReference>
<feature type="transmembrane region" description="Helical" evidence="9">
    <location>
        <begin position="400"/>
        <end position="420"/>
    </location>
</feature>
<dbReference type="GO" id="GO:0016763">
    <property type="term" value="F:pentosyltransferase activity"/>
    <property type="evidence" value="ECO:0007669"/>
    <property type="project" value="TreeGrafter"/>
</dbReference>
<evidence type="ECO:0000256" key="8">
    <source>
        <dbReference type="SAM" id="MobiDB-lite"/>
    </source>
</evidence>
<comment type="subcellular location">
    <subcellularLocation>
        <location evidence="1">Cell membrane</location>
        <topology evidence="1">Multi-pass membrane protein</topology>
    </subcellularLocation>
</comment>
<evidence type="ECO:0000256" key="3">
    <source>
        <dbReference type="ARBA" id="ARBA00022676"/>
    </source>
</evidence>
<keyword evidence="6 9" id="KW-1133">Transmembrane helix</keyword>
<evidence type="ECO:0000256" key="5">
    <source>
        <dbReference type="ARBA" id="ARBA00022692"/>
    </source>
</evidence>
<evidence type="ECO:0000256" key="2">
    <source>
        <dbReference type="ARBA" id="ARBA00022475"/>
    </source>
</evidence>